<dbReference type="AlphaFoldDB" id="C1FJT7"/>
<feature type="region of interest" description="Disordered" evidence="1">
    <location>
        <begin position="578"/>
        <end position="599"/>
    </location>
</feature>
<organism evidence="2 3">
    <name type="scientific">Micromonas commoda (strain RCC299 / NOUM17 / CCMP2709)</name>
    <name type="common">Picoplanktonic green alga</name>
    <dbReference type="NCBI Taxonomy" id="296587"/>
    <lineage>
        <taxon>Eukaryota</taxon>
        <taxon>Viridiplantae</taxon>
        <taxon>Chlorophyta</taxon>
        <taxon>Mamiellophyceae</taxon>
        <taxon>Mamiellales</taxon>
        <taxon>Mamiellaceae</taxon>
        <taxon>Micromonas</taxon>
    </lineage>
</organism>
<protein>
    <submittedName>
        <fullName evidence="2">DNA glycosylase</fullName>
    </submittedName>
</protein>
<keyword evidence="3" id="KW-1185">Reference proteome</keyword>
<dbReference type="InParanoid" id="C1FJT7"/>
<gene>
    <name evidence="2" type="ORF">MICPUN_62870</name>
</gene>
<dbReference type="Proteomes" id="UP000002009">
    <property type="component" value="Chromosome 12"/>
</dbReference>
<proteinExistence type="predicted"/>
<dbReference type="OrthoDB" id="498838at2759"/>
<sequence>MDELGGGWERRSDGTWVKQSQRAHLRRRMRRALDAARLRFRAAGRTGGGAIGKKASRRVTTHDARLRSDSSALRDACVDAWRGFGLTDPSHERLLRRRAEQTLEIARVNGDGTTVTYLTFKLAMHRVAARHVAGLRLALADARAARGDDRGALREYRRALTEERAGWARTGRLEWAPASSLLNAARLTRVRARDQADLDNAEGLLRAAIGSTEPERVEDLETPRLGEDVASAAETSRRAARHDLCVLLCQSDHRDDDAVEELRSMGYRYRLSEEVLRYDLDYGAKVPRNKKAKAAMAAHGKYVRAFDGAMPASALSHLRSVFRAESQFWSQHGYHEPGCGFFSYAHRLPPWNAEDVGNTHPLRSTMDAIVRRVWRVAAAAFPRAREATAAEWWAHCRPHGSGHQLHFDSDDEGKGPEGIRHPICSAVVFVTGDVGGPTLVTDQTAASKKLAQRGWLVEPVAGRVAVFDGRYLHGVVPGRGPAPRLPRNHVGRAAGFSPCSSDRDARRITLMVAFWDEMKARPGGDGSDPRASFPKGSARPFPDPKLYLGDRSRPKGIDWPELFHAMHLTSMPDVVAEAATGDGDEGGGTAGGGGAKPEQTRWVERCATPVGRVWQDVDEAENDACFPSLALEKISSVPPYDRCFMY</sequence>
<name>C1FJT7_MICCC</name>
<dbReference type="EMBL" id="CP001577">
    <property type="protein sequence ID" value="ACO70657.1"/>
    <property type="molecule type" value="Genomic_DNA"/>
</dbReference>
<dbReference type="GeneID" id="8248284"/>
<dbReference type="KEGG" id="mis:MICPUN_62870"/>
<evidence type="ECO:0000313" key="2">
    <source>
        <dbReference type="EMBL" id="ACO70657.1"/>
    </source>
</evidence>
<evidence type="ECO:0000313" key="3">
    <source>
        <dbReference type="Proteomes" id="UP000002009"/>
    </source>
</evidence>
<reference evidence="2 3" key="1">
    <citation type="journal article" date="2009" name="Science">
        <title>Green evolution and dynamic adaptations revealed by genomes of the marine picoeukaryotes Micromonas.</title>
        <authorList>
            <person name="Worden A.Z."/>
            <person name="Lee J.H."/>
            <person name="Mock T."/>
            <person name="Rouze P."/>
            <person name="Simmons M.P."/>
            <person name="Aerts A.L."/>
            <person name="Allen A.E."/>
            <person name="Cuvelier M.L."/>
            <person name="Derelle E."/>
            <person name="Everett M.V."/>
            <person name="Foulon E."/>
            <person name="Grimwood J."/>
            <person name="Gundlach H."/>
            <person name="Henrissat B."/>
            <person name="Napoli C."/>
            <person name="McDonald S.M."/>
            <person name="Parker M.S."/>
            <person name="Rombauts S."/>
            <person name="Salamov A."/>
            <person name="Von Dassow P."/>
            <person name="Badger J.H."/>
            <person name="Coutinho P.M."/>
            <person name="Demir E."/>
            <person name="Dubchak I."/>
            <person name="Gentemann C."/>
            <person name="Eikrem W."/>
            <person name="Gready J.E."/>
            <person name="John U."/>
            <person name="Lanier W."/>
            <person name="Lindquist E.A."/>
            <person name="Lucas S."/>
            <person name="Mayer K.F."/>
            <person name="Moreau H."/>
            <person name="Not F."/>
            <person name="Otillar R."/>
            <person name="Panaud O."/>
            <person name="Pangilinan J."/>
            <person name="Paulsen I."/>
            <person name="Piegu B."/>
            <person name="Poliakov A."/>
            <person name="Robbens S."/>
            <person name="Schmutz J."/>
            <person name="Toulza E."/>
            <person name="Wyss T."/>
            <person name="Zelensky A."/>
            <person name="Zhou K."/>
            <person name="Armbrust E.V."/>
            <person name="Bhattacharya D."/>
            <person name="Goodenough U.W."/>
            <person name="Van de Peer Y."/>
            <person name="Grigoriev I.V."/>
        </authorList>
    </citation>
    <scope>NUCLEOTIDE SEQUENCE [LARGE SCALE GENOMIC DNA]</scope>
    <source>
        <strain evidence="3">RCC299 / NOUM17</strain>
    </source>
</reference>
<evidence type="ECO:0000256" key="1">
    <source>
        <dbReference type="SAM" id="MobiDB-lite"/>
    </source>
</evidence>
<dbReference type="eggNOG" id="ENOG502S296">
    <property type="taxonomic scope" value="Eukaryota"/>
</dbReference>
<accession>C1FJT7</accession>
<feature type="compositionally biased region" description="Gly residues" evidence="1">
    <location>
        <begin position="586"/>
        <end position="595"/>
    </location>
</feature>
<dbReference type="RefSeq" id="XP_002509399.1">
    <property type="nucleotide sequence ID" value="XM_002509353.1"/>
</dbReference>
<feature type="region of interest" description="Disordered" evidence="1">
    <location>
        <begin position="520"/>
        <end position="549"/>
    </location>
</feature>